<name>A0ABS5CXJ6_9MOLU</name>
<dbReference type="SUPFAM" id="SSF82607">
    <property type="entry name" value="YbaB-like"/>
    <property type="match status" value="1"/>
</dbReference>
<dbReference type="RefSeq" id="WP_203551970.1">
    <property type="nucleotide sequence ID" value="NZ_JACAOD020000001.1"/>
</dbReference>
<dbReference type="InterPro" id="IPR036894">
    <property type="entry name" value="YbaB-like_sf"/>
</dbReference>
<accession>A0ABS5CXJ6</accession>
<dbReference type="InterPro" id="IPR004401">
    <property type="entry name" value="YbaB/EbfC"/>
</dbReference>
<reference evidence="1" key="1">
    <citation type="submission" date="2021-04" db="EMBL/GenBank/DDBJ databases">
        <title>Genomic features of Candidatus Phytoplasma meliae isolate ChTYXIII (1SrXIII-G).</title>
        <authorList>
            <person name="Fernandez F.D."/>
            <person name="Conci L.R."/>
        </authorList>
    </citation>
    <scope>NUCLEOTIDE SEQUENCE [LARGE SCALE GENOMIC DNA]</scope>
    <source>
        <strain evidence="1">ChTYXIII-Mo</strain>
    </source>
</reference>
<dbReference type="PIRSF" id="PIRSF004555">
    <property type="entry name" value="UCP004555"/>
    <property type="match status" value="1"/>
</dbReference>
<dbReference type="Pfam" id="PF02575">
    <property type="entry name" value="YbaB_DNA_bd"/>
    <property type="match status" value="1"/>
</dbReference>
<gene>
    <name evidence="1" type="ORF">CHTY_000475</name>
</gene>
<evidence type="ECO:0000313" key="1">
    <source>
        <dbReference type="EMBL" id="MBP5835707.1"/>
    </source>
</evidence>
<dbReference type="Gene3D" id="3.30.1310.10">
    <property type="entry name" value="Nucleoid-associated protein YbaB-like domain"/>
    <property type="match status" value="1"/>
</dbReference>
<keyword evidence="2" id="KW-1185">Reference proteome</keyword>
<protein>
    <submittedName>
        <fullName evidence="1">YbaB/EbfC family nucleoid-associated protein</fullName>
    </submittedName>
</protein>
<comment type="caution">
    <text evidence="1">The sequence shown here is derived from an EMBL/GenBank/DDBJ whole genome shotgun (WGS) entry which is preliminary data.</text>
</comment>
<dbReference type="EMBL" id="JACAOD020000001">
    <property type="protein sequence ID" value="MBP5835707.1"/>
    <property type="molecule type" value="Genomic_DNA"/>
</dbReference>
<sequence>METKSNMLTKLQKMQEAIESAQRTLELQEFIGKAGDVIIVLQGTKQVIDVIIEKNNNTEVLQESILLAFNAALKKLEKTSKEIMGRVSVDLTEF</sequence>
<organism evidence="1 2">
    <name type="scientific">Candidatus Phytoplasma meliae</name>
    <dbReference type="NCBI Taxonomy" id="1848402"/>
    <lineage>
        <taxon>Bacteria</taxon>
        <taxon>Bacillati</taxon>
        <taxon>Mycoplasmatota</taxon>
        <taxon>Mollicutes</taxon>
        <taxon>Acholeplasmatales</taxon>
        <taxon>Acholeplasmataceae</taxon>
        <taxon>Candidatus Phytoplasma</taxon>
        <taxon>16SrXIII (Mexican periwinkle virescence group)</taxon>
    </lineage>
</organism>
<evidence type="ECO:0000313" key="2">
    <source>
        <dbReference type="Proteomes" id="UP001195571"/>
    </source>
</evidence>
<dbReference type="Proteomes" id="UP001195571">
    <property type="component" value="Unassembled WGS sequence"/>
</dbReference>
<proteinExistence type="predicted"/>